<reference evidence="10" key="1">
    <citation type="journal article" date="2019" name="Int. J. Syst. Evol. Microbiol.">
        <title>The Global Catalogue of Microorganisms (GCM) 10K type strain sequencing project: providing services to taxonomists for standard genome sequencing and annotation.</title>
        <authorList>
            <consortium name="The Broad Institute Genomics Platform"/>
            <consortium name="The Broad Institute Genome Sequencing Center for Infectious Disease"/>
            <person name="Wu L."/>
            <person name="Ma J."/>
        </authorList>
    </citation>
    <scope>NUCLEOTIDE SEQUENCE [LARGE SCALE GENOMIC DNA]</scope>
    <source>
        <strain evidence="10">JCM 17808</strain>
    </source>
</reference>
<feature type="transmembrane region" description="Helical" evidence="8">
    <location>
        <begin position="255"/>
        <end position="275"/>
    </location>
</feature>
<keyword evidence="6 8" id="KW-1133">Transmembrane helix</keyword>
<feature type="transmembrane region" description="Helical" evidence="8">
    <location>
        <begin position="287"/>
        <end position="306"/>
    </location>
</feature>
<feature type="transmembrane region" description="Helical" evidence="8">
    <location>
        <begin position="59"/>
        <end position="83"/>
    </location>
</feature>
<evidence type="ECO:0000256" key="8">
    <source>
        <dbReference type="SAM" id="Phobius"/>
    </source>
</evidence>
<keyword evidence="3" id="KW-0813">Transport</keyword>
<feature type="transmembrane region" description="Helical" evidence="8">
    <location>
        <begin position="123"/>
        <end position="145"/>
    </location>
</feature>
<evidence type="ECO:0000256" key="5">
    <source>
        <dbReference type="ARBA" id="ARBA00022692"/>
    </source>
</evidence>
<evidence type="ECO:0000256" key="2">
    <source>
        <dbReference type="ARBA" id="ARBA00010145"/>
    </source>
</evidence>
<gene>
    <name evidence="9" type="ORF">GCM10023167_21860</name>
</gene>
<feature type="transmembrane region" description="Helical" evidence="8">
    <location>
        <begin position="95"/>
        <end position="117"/>
    </location>
</feature>
<accession>A0ABP8JML5</accession>
<comment type="subcellular location">
    <subcellularLocation>
        <location evidence="1">Cell membrane</location>
        <topology evidence="1">Multi-pass membrane protein</topology>
    </subcellularLocation>
</comment>
<feature type="transmembrane region" description="Helical" evidence="8">
    <location>
        <begin position="157"/>
        <end position="181"/>
    </location>
</feature>
<organism evidence="9 10">
    <name type="scientific">Brevibacterium pityocampae</name>
    <dbReference type="NCBI Taxonomy" id="506594"/>
    <lineage>
        <taxon>Bacteria</taxon>
        <taxon>Bacillati</taxon>
        <taxon>Actinomycetota</taxon>
        <taxon>Actinomycetes</taxon>
        <taxon>Micrococcales</taxon>
        <taxon>Brevibacteriaceae</taxon>
        <taxon>Brevibacterium</taxon>
    </lineage>
</organism>
<evidence type="ECO:0000256" key="1">
    <source>
        <dbReference type="ARBA" id="ARBA00004651"/>
    </source>
</evidence>
<dbReference type="Proteomes" id="UP001500642">
    <property type="component" value="Unassembled WGS sequence"/>
</dbReference>
<keyword evidence="4" id="KW-1003">Cell membrane</keyword>
<dbReference type="Gene3D" id="1.20.1530.20">
    <property type="match status" value="1"/>
</dbReference>
<feature type="transmembrane region" description="Helical" evidence="8">
    <location>
        <begin position="6"/>
        <end position="22"/>
    </location>
</feature>
<feature type="transmembrane region" description="Helical" evidence="8">
    <location>
        <begin position="193"/>
        <end position="213"/>
    </location>
</feature>
<dbReference type="InterPro" id="IPR038770">
    <property type="entry name" value="Na+/solute_symporter_sf"/>
</dbReference>
<evidence type="ECO:0000313" key="9">
    <source>
        <dbReference type="EMBL" id="GAA4393136.1"/>
    </source>
</evidence>
<evidence type="ECO:0000256" key="6">
    <source>
        <dbReference type="ARBA" id="ARBA00022989"/>
    </source>
</evidence>
<dbReference type="EMBL" id="BAABGL010000017">
    <property type="protein sequence ID" value="GAA4393136.1"/>
    <property type="molecule type" value="Genomic_DNA"/>
</dbReference>
<keyword evidence="7 8" id="KW-0472">Membrane</keyword>
<comment type="caution">
    <text evidence="9">The sequence shown here is derived from an EMBL/GenBank/DDBJ whole genome shotgun (WGS) entry which is preliminary data.</text>
</comment>
<evidence type="ECO:0000256" key="4">
    <source>
        <dbReference type="ARBA" id="ARBA00022475"/>
    </source>
</evidence>
<sequence>MIGVLEGFGVITVVVLTGLLLGRSGVLGPSGQQVIAKLVFYAATPALLYVTLADTDVGMIFSSALLATGGSAVLLAVLGFIVTKWWRRRSLGESTISAMSIGYVNIGNLGIPIATYVLGDLSYVAPVLLFQLVVLGPVSMALLDATRPGATREWWKAIVVVLRNPIVIGAAVGVVCSVAGVRLPGVIHEPLGMLGAIAVPGALLAFGISLKDGWTLPAPGSRRQLTLITVLKLLAQPAIAWAIGGPLLGYSGLDLLGIVVTSALPTAQNVYIYAMQYNQAERLARDAVFITTVLSVPTMIVVAVLLGG</sequence>
<keyword evidence="10" id="KW-1185">Reference proteome</keyword>
<evidence type="ECO:0000313" key="10">
    <source>
        <dbReference type="Proteomes" id="UP001500642"/>
    </source>
</evidence>
<evidence type="ECO:0000256" key="7">
    <source>
        <dbReference type="ARBA" id="ARBA00023136"/>
    </source>
</evidence>
<dbReference type="InterPro" id="IPR004776">
    <property type="entry name" value="Mem_transp_PIN-like"/>
</dbReference>
<evidence type="ECO:0000256" key="3">
    <source>
        <dbReference type="ARBA" id="ARBA00022448"/>
    </source>
</evidence>
<protein>
    <submittedName>
        <fullName evidence="9">AEC family transporter</fullName>
    </submittedName>
</protein>
<feature type="transmembrane region" description="Helical" evidence="8">
    <location>
        <begin position="34"/>
        <end position="53"/>
    </location>
</feature>
<comment type="similarity">
    <text evidence="2">Belongs to the auxin efflux carrier (TC 2.A.69) family.</text>
</comment>
<proteinExistence type="inferred from homology"/>
<name>A0ABP8JML5_9MICO</name>
<dbReference type="PANTHER" id="PTHR36838:SF1">
    <property type="entry name" value="SLR1864 PROTEIN"/>
    <property type="match status" value="1"/>
</dbReference>
<dbReference type="Pfam" id="PF03547">
    <property type="entry name" value="Mem_trans"/>
    <property type="match status" value="2"/>
</dbReference>
<dbReference type="RefSeq" id="WP_295688108.1">
    <property type="nucleotide sequence ID" value="NZ_BAABGL010000017.1"/>
</dbReference>
<dbReference type="PANTHER" id="PTHR36838">
    <property type="entry name" value="AUXIN EFFLUX CARRIER FAMILY PROTEIN"/>
    <property type="match status" value="1"/>
</dbReference>
<keyword evidence="5 8" id="KW-0812">Transmembrane</keyword>
<feature type="transmembrane region" description="Helical" evidence="8">
    <location>
        <begin position="225"/>
        <end position="243"/>
    </location>
</feature>